<proteinExistence type="inferred from homology"/>
<dbReference type="PANTHER" id="PTHR43531">
    <property type="entry name" value="PROTEIN ICFG"/>
    <property type="match status" value="1"/>
</dbReference>
<evidence type="ECO:0000313" key="9">
    <source>
        <dbReference type="Proteomes" id="UP000002384"/>
    </source>
</evidence>
<sequence length="609" mass="67600">MAMISAENSTPQNPSSTDSLPKDSPSFKKWMSEHLVETIGISVAVSLVLLGGSAWNIWTAYRGFKDNITKQFRLEYLRGEIARLDEVLTMSARMAASTGGLKWEDRYRQNEPNLDEAIGEIITLAPSFQEETQKTDDANQKLVEMEYRSFELVRSGQQQSALRLLLGSEYEIQKEIYSQGINEALEQIREQATREVNSYSDRLFWSLCFAGVSFPILVGSWAGIGLQVRNDIVERERSQKALLKLNQDLEQKSLELLEKEKLIEQENNLLQEDVGNLLDVVSSLEEGDLGVEADVSERATGLVADTLNRLIEELTRIIVQVLETAQQVSIGTAELEKLAVETAGQAQKQAKSVNEVKTLMNNVNVLSLETTKQIKENHQAVLQAAQTVGRGQASMGLMGEGIKALQQGREQIIKRAETLSNFVELASEFVRDQKRVAALTRVLAFNASTIASRASGQQDPEQFTMVVKEFEIIANQINNLAQETNQGLQVLQQRTDQLKIVTSGLNQDVQDINQLVNNFTQEVNQSAEIFGNIQSVTEKLLEVEQKVASSANSITEAAQTTLTAVTEIAGIAHETQKSASITRHQSGNLGNLANQLLERVKFFRTPTNS</sequence>
<keyword evidence="6" id="KW-0812">Transmembrane</keyword>
<feature type="transmembrane region" description="Helical" evidence="6">
    <location>
        <begin position="203"/>
        <end position="224"/>
    </location>
</feature>
<keyword evidence="4" id="KW-0175">Coiled coil</keyword>
<dbReference type="InterPro" id="IPR004089">
    <property type="entry name" value="MCPsignal_dom"/>
</dbReference>
<keyword evidence="9" id="KW-1185">Reference proteome</keyword>
<dbReference type="AlphaFoldDB" id="B7KDT8"/>
<dbReference type="Proteomes" id="UP000002384">
    <property type="component" value="Chromosome"/>
</dbReference>
<evidence type="ECO:0000256" key="3">
    <source>
        <dbReference type="PROSITE-ProRule" id="PRU00284"/>
    </source>
</evidence>
<dbReference type="STRING" id="65393.PCC7424_1960"/>
<evidence type="ECO:0000259" key="7">
    <source>
        <dbReference type="PROSITE" id="PS50111"/>
    </source>
</evidence>
<name>B7KDT8_GLOC7</name>
<keyword evidence="6" id="KW-0472">Membrane</keyword>
<organism evidence="8 9">
    <name type="scientific">Gloeothece citriformis (strain PCC 7424)</name>
    <name type="common">Cyanothece sp. (strain PCC 7424)</name>
    <dbReference type="NCBI Taxonomy" id="65393"/>
    <lineage>
        <taxon>Bacteria</taxon>
        <taxon>Bacillati</taxon>
        <taxon>Cyanobacteriota</taxon>
        <taxon>Cyanophyceae</taxon>
        <taxon>Oscillatoriophycideae</taxon>
        <taxon>Chroococcales</taxon>
        <taxon>Aphanothecaceae</taxon>
        <taxon>Gloeothece</taxon>
        <taxon>Gloeothece citriformis</taxon>
    </lineage>
</organism>
<dbReference type="EMBL" id="CP001291">
    <property type="protein sequence ID" value="ACK70390.1"/>
    <property type="molecule type" value="Genomic_DNA"/>
</dbReference>
<dbReference type="PROSITE" id="PS50111">
    <property type="entry name" value="CHEMOTAXIS_TRANSDUC_2"/>
    <property type="match status" value="1"/>
</dbReference>
<dbReference type="GO" id="GO:0007165">
    <property type="term" value="P:signal transduction"/>
    <property type="evidence" value="ECO:0007669"/>
    <property type="project" value="UniProtKB-KW"/>
</dbReference>
<dbReference type="PANTHER" id="PTHR43531:SF11">
    <property type="entry name" value="METHYL-ACCEPTING CHEMOTAXIS PROTEIN 3"/>
    <property type="match status" value="1"/>
</dbReference>
<keyword evidence="3" id="KW-0807">Transducer</keyword>
<evidence type="ECO:0000313" key="8">
    <source>
        <dbReference type="EMBL" id="ACK70390.1"/>
    </source>
</evidence>
<dbReference type="SUPFAM" id="SSF58104">
    <property type="entry name" value="Methyl-accepting chemotaxis protein (MCP) signaling domain"/>
    <property type="match status" value="1"/>
</dbReference>
<protein>
    <submittedName>
        <fullName evidence="8">Methyl-accepting chemotaxis sensory transducer</fullName>
    </submittedName>
</protein>
<dbReference type="GO" id="GO:0006935">
    <property type="term" value="P:chemotaxis"/>
    <property type="evidence" value="ECO:0007669"/>
    <property type="project" value="UniProtKB-KW"/>
</dbReference>
<feature type="domain" description="Methyl-accepting transducer" evidence="7">
    <location>
        <begin position="324"/>
        <end position="569"/>
    </location>
</feature>
<feature type="coiled-coil region" evidence="4">
    <location>
        <begin position="235"/>
        <end position="269"/>
    </location>
</feature>
<dbReference type="RefSeq" id="WP_015953996.1">
    <property type="nucleotide sequence ID" value="NC_011729.1"/>
</dbReference>
<evidence type="ECO:0000256" key="4">
    <source>
        <dbReference type="SAM" id="Coils"/>
    </source>
</evidence>
<dbReference type="GO" id="GO:0004888">
    <property type="term" value="F:transmembrane signaling receptor activity"/>
    <property type="evidence" value="ECO:0007669"/>
    <property type="project" value="TreeGrafter"/>
</dbReference>
<dbReference type="Gene3D" id="1.10.287.950">
    <property type="entry name" value="Methyl-accepting chemotaxis protein"/>
    <property type="match status" value="1"/>
</dbReference>
<feature type="transmembrane region" description="Helical" evidence="6">
    <location>
        <begin position="39"/>
        <end position="61"/>
    </location>
</feature>
<evidence type="ECO:0000256" key="2">
    <source>
        <dbReference type="ARBA" id="ARBA00029447"/>
    </source>
</evidence>
<feature type="region of interest" description="Disordered" evidence="5">
    <location>
        <begin position="1"/>
        <end position="23"/>
    </location>
</feature>
<dbReference type="GO" id="GO:0005886">
    <property type="term" value="C:plasma membrane"/>
    <property type="evidence" value="ECO:0007669"/>
    <property type="project" value="TreeGrafter"/>
</dbReference>
<dbReference type="InterPro" id="IPR051310">
    <property type="entry name" value="MCP_chemotaxis"/>
</dbReference>
<comment type="similarity">
    <text evidence="2">Belongs to the methyl-accepting chemotaxis (MCP) protein family.</text>
</comment>
<accession>B7KDT8</accession>
<gene>
    <name evidence="8" type="ordered locus">PCC7424_1960</name>
</gene>
<dbReference type="KEGG" id="cyc:PCC7424_1960"/>
<evidence type="ECO:0000256" key="5">
    <source>
        <dbReference type="SAM" id="MobiDB-lite"/>
    </source>
</evidence>
<dbReference type="eggNOG" id="COG0840">
    <property type="taxonomic scope" value="Bacteria"/>
</dbReference>
<evidence type="ECO:0000256" key="6">
    <source>
        <dbReference type="SAM" id="Phobius"/>
    </source>
</evidence>
<keyword evidence="1" id="KW-0145">Chemotaxis</keyword>
<dbReference type="HOGENOM" id="CLU_436619_0_0_3"/>
<keyword evidence="6" id="KW-1133">Transmembrane helix</keyword>
<feature type="compositionally biased region" description="Polar residues" evidence="5">
    <location>
        <begin position="1"/>
        <end position="19"/>
    </location>
</feature>
<reference evidence="9" key="1">
    <citation type="journal article" date="2011" name="MBio">
        <title>Novel metabolic attributes of the genus Cyanothece, comprising a group of unicellular nitrogen-fixing Cyanobacteria.</title>
        <authorList>
            <person name="Bandyopadhyay A."/>
            <person name="Elvitigala T."/>
            <person name="Welsh E."/>
            <person name="Stockel J."/>
            <person name="Liberton M."/>
            <person name="Min H."/>
            <person name="Sherman L.A."/>
            <person name="Pakrasi H.B."/>
        </authorList>
    </citation>
    <scope>NUCLEOTIDE SEQUENCE [LARGE SCALE GENOMIC DNA]</scope>
    <source>
        <strain evidence="9">PCC 7424</strain>
    </source>
</reference>
<evidence type="ECO:0000256" key="1">
    <source>
        <dbReference type="ARBA" id="ARBA00022500"/>
    </source>
</evidence>